<name>A0A2Z7A359_9LAMI</name>
<evidence type="ECO:0000313" key="1">
    <source>
        <dbReference type="EMBL" id="KZV15543.1"/>
    </source>
</evidence>
<proteinExistence type="predicted"/>
<gene>
    <name evidence="1" type="ORF">F511_32193</name>
</gene>
<keyword evidence="2" id="KW-1185">Reference proteome</keyword>
<dbReference type="EMBL" id="KV019908">
    <property type="protein sequence ID" value="KZV15543.1"/>
    <property type="molecule type" value="Genomic_DNA"/>
</dbReference>
<dbReference type="AlphaFoldDB" id="A0A2Z7A359"/>
<evidence type="ECO:0000313" key="2">
    <source>
        <dbReference type="Proteomes" id="UP000250235"/>
    </source>
</evidence>
<accession>A0A2Z7A359</accession>
<reference evidence="1 2" key="1">
    <citation type="journal article" date="2015" name="Proc. Natl. Acad. Sci. U.S.A.">
        <title>The resurrection genome of Boea hygrometrica: A blueprint for survival of dehydration.</title>
        <authorList>
            <person name="Xiao L."/>
            <person name="Yang G."/>
            <person name="Zhang L."/>
            <person name="Yang X."/>
            <person name="Zhao S."/>
            <person name="Ji Z."/>
            <person name="Zhou Q."/>
            <person name="Hu M."/>
            <person name="Wang Y."/>
            <person name="Chen M."/>
            <person name="Xu Y."/>
            <person name="Jin H."/>
            <person name="Xiao X."/>
            <person name="Hu G."/>
            <person name="Bao F."/>
            <person name="Hu Y."/>
            <person name="Wan P."/>
            <person name="Li L."/>
            <person name="Deng X."/>
            <person name="Kuang T."/>
            <person name="Xiang C."/>
            <person name="Zhu J.K."/>
            <person name="Oliver M.J."/>
            <person name="He Y."/>
        </authorList>
    </citation>
    <scope>NUCLEOTIDE SEQUENCE [LARGE SCALE GENOMIC DNA]</scope>
    <source>
        <strain evidence="2">cv. XS01</strain>
    </source>
</reference>
<sequence>MIRRRIQQGIEASSELNLLHLPFFRKGKDPLEDFDYNAPDATHSYDPQPQELLVTPLHTSMQAASWQRCNDWSPSVLEFIPFIIYWCLWIARNDAKHHGSRLMAVGVQTQVNLPSRFGWALLFVHKASTSGHCALDPAPTIIINLTLIGNSARNPGASSVDGVVRESAGCTILSFSEIMGVGTNIRSEIRAILWVYPYMYGPSYFLSLD</sequence>
<dbReference type="Proteomes" id="UP000250235">
    <property type="component" value="Unassembled WGS sequence"/>
</dbReference>
<organism evidence="1 2">
    <name type="scientific">Dorcoceras hygrometricum</name>
    <dbReference type="NCBI Taxonomy" id="472368"/>
    <lineage>
        <taxon>Eukaryota</taxon>
        <taxon>Viridiplantae</taxon>
        <taxon>Streptophyta</taxon>
        <taxon>Embryophyta</taxon>
        <taxon>Tracheophyta</taxon>
        <taxon>Spermatophyta</taxon>
        <taxon>Magnoliopsida</taxon>
        <taxon>eudicotyledons</taxon>
        <taxon>Gunneridae</taxon>
        <taxon>Pentapetalae</taxon>
        <taxon>asterids</taxon>
        <taxon>lamiids</taxon>
        <taxon>Lamiales</taxon>
        <taxon>Gesneriaceae</taxon>
        <taxon>Didymocarpoideae</taxon>
        <taxon>Trichosporeae</taxon>
        <taxon>Loxocarpinae</taxon>
        <taxon>Dorcoceras</taxon>
    </lineage>
</organism>
<protein>
    <submittedName>
        <fullName evidence="1">F-box/FBD/LRR-repeat protein</fullName>
    </submittedName>
</protein>